<gene>
    <name evidence="3" type="ORF">HUJ06_002064</name>
</gene>
<evidence type="ECO:0000256" key="1">
    <source>
        <dbReference type="ARBA" id="ARBA00004906"/>
    </source>
</evidence>
<dbReference type="Gene3D" id="3.30.710.10">
    <property type="entry name" value="Potassium Channel Kv1.1, Chain A"/>
    <property type="match status" value="1"/>
</dbReference>
<proteinExistence type="predicted"/>
<comment type="pathway">
    <text evidence="1">Protein modification; protein ubiquitination.</text>
</comment>
<evidence type="ECO:0000313" key="4">
    <source>
        <dbReference type="Proteomes" id="UP000607653"/>
    </source>
</evidence>
<organism evidence="3 4">
    <name type="scientific">Nelumbo nucifera</name>
    <name type="common">Sacred lotus</name>
    <dbReference type="NCBI Taxonomy" id="4432"/>
    <lineage>
        <taxon>Eukaryota</taxon>
        <taxon>Viridiplantae</taxon>
        <taxon>Streptophyta</taxon>
        <taxon>Embryophyta</taxon>
        <taxon>Tracheophyta</taxon>
        <taxon>Spermatophyta</taxon>
        <taxon>Magnoliopsida</taxon>
        <taxon>Proteales</taxon>
        <taxon>Nelumbonaceae</taxon>
        <taxon>Nelumbo</taxon>
    </lineage>
</organism>
<dbReference type="Pfam" id="PF00651">
    <property type="entry name" value="BTB"/>
    <property type="match status" value="1"/>
</dbReference>
<dbReference type="PANTHER" id="PTHR46672">
    <property type="entry name" value="OS08G0495500 PROTEIN-RELATED"/>
    <property type="match status" value="1"/>
</dbReference>
<dbReference type="Proteomes" id="UP000607653">
    <property type="component" value="Unassembled WGS sequence"/>
</dbReference>
<sequence length="58" mass="6658">MSIEACQAFLNYIYGNIQQDEFLTHRLALLRAGEKYDISDLKKACNESLLEDIDTKGF</sequence>
<dbReference type="PANTHER" id="PTHR46672:SF4">
    <property type="entry name" value="OS08G0495500 PROTEIN"/>
    <property type="match status" value="1"/>
</dbReference>
<accession>A0A822ZC85</accession>
<evidence type="ECO:0000313" key="3">
    <source>
        <dbReference type="EMBL" id="DAD43834.1"/>
    </source>
</evidence>
<feature type="domain" description="BTB" evidence="2">
    <location>
        <begin position="1"/>
        <end position="51"/>
    </location>
</feature>
<dbReference type="EMBL" id="DUZY01000006">
    <property type="protein sequence ID" value="DAD43834.1"/>
    <property type="molecule type" value="Genomic_DNA"/>
</dbReference>
<protein>
    <recommendedName>
        <fullName evidence="2">BTB domain-containing protein</fullName>
    </recommendedName>
</protein>
<reference evidence="3 4" key="1">
    <citation type="journal article" date="2020" name="Mol. Biol. Evol.">
        <title>Distinct Expression and Methylation Patterns for Genes with Different Fates following a Single Whole-Genome Duplication in Flowering Plants.</title>
        <authorList>
            <person name="Shi T."/>
            <person name="Rahmani R.S."/>
            <person name="Gugger P.F."/>
            <person name="Wang M."/>
            <person name="Li H."/>
            <person name="Zhang Y."/>
            <person name="Li Z."/>
            <person name="Wang Q."/>
            <person name="Van de Peer Y."/>
            <person name="Marchal K."/>
            <person name="Chen J."/>
        </authorList>
    </citation>
    <scope>NUCLEOTIDE SEQUENCE [LARGE SCALE GENOMIC DNA]</scope>
    <source>
        <tissue evidence="3">Leaf</tissue>
    </source>
</reference>
<comment type="caution">
    <text evidence="3">The sequence shown here is derived from an EMBL/GenBank/DDBJ whole genome shotgun (WGS) entry which is preliminary data.</text>
</comment>
<dbReference type="InterPro" id="IPR011333">
    <property type="entry name" value="SKP1/BTB/POZ_sf"/>
</dbReference>
<dbReference type="InterPro" id="IPR000210">
    <property type="entry name" value="BTB/POZ_dom"/>
</dbReference>
<dbReference type="InterPro" id="IPR044714">
    <property type="entry name" value="AtSIBP1-like"/>
</dbReference>
<dbReference type="SUPFAM" id="SSF54695">
    <property type="entry name" value="POZ domain"/>
    <property type="match status" value="1"/>
</dbReference>
<keyword evidence="4" id="KW-1185">Reference proteome</keyword>
<name>A0A822ZC85_NELNU</name>
<dbReference type="AlphaFoldDB" id="A0A822ZC85"/>
<evidence type="ECO:0000259" key="2">
    <source>
        <dbReference type="Pfam" id="PF00651"/>
    </source>
</evidence>